<keyword evidence="2" id="KW-1185">Reference proteome</keyword>
<dbReference type="InterPro" id="IPR025361">
    <property type="entry name" value="DUF4265"/>
</dbReference>
<dbReference type="EMBL" id="BMIY01000006">
    <property type="protein sequence ID" value="GGG58646.1"/>
    <property type="molecule type" value="Genomic_DNA"/>
</dbReference>
<evidence type="ECO:0000313" key="2">
    <source>
        <dbReference type="Proteomes" id="UP000627715"/>
    </source>
</evidence>
<comment type="caution">
    <text evidence="1">The sequence shown here is derived from an EMBL/GenBank/DDBJ whole genome shotgun (WGS) entry which is preliminary data.</text>
</comment>
<gene>
    <name evidence="1" type="ORF">GCM10011403_14960</name>
</gene>
<reference evidence="1" key="2">
    <citation type="submission" date="2020-09" db="EMBL/GenBank/DDBJ databases">
        <authorList>
            <person name="Sun Q."/>
            <person name="Zhou Y."/>
        </authorList>
    </citation>
    <scope>NUCLEOTIDE SEQUENCE</scope>
    <source>
        <strain evidence="1">CGMCC 1.15425</strain>
    </source>
</reference>
<name>A0A917GVK8_9GAMM</name>
<evidence type="ECO:0008006" key="3">
    <source>
        <dbReference type="Google" id="ProtNLM"/>
    </source>
</evidence>
<dbReference type="Pfam" id="PF14085">
    <property type="entry name" value="DUF4265"/>
    <property type="match status" value="1"/>
</dbReference>
<evidence type="ECO:0000313" key="1">
    <source>
        <dbReference type="EMBL" id="GGG58646.1"/>
    </source>
</evidence>
<dbReference type="RefSeq" id="WP_068811923.1">
    <property type="nucleotide sequence ID" value="NZ_BMIY01000006.1"/>
</dbReference>
<dbReference type="AlphaFoldDB" id="A0A917GVK8"/>
<dbReference type="OrthoDB" id="5733460at2"/>
<sequence>MDEPQQIPLIAGYNRNDEAVVEKVNVQTDAQGEQQFRLTKSPVFVPGLAADDLIRFPAETPNGFELVTHGGNLSIRVFGKHNTARINELLTPEIELIQGRLDVSSPGVLVYTIHVSIGFRRIEDTLDAVLKQFPDSIWYYGNVYDPEDGSPLNWWESLASAD</sequence>
<organism evidence="1 2">
    <name type="scientific">Pseudohongiella nitratireducens</name>
    <dbReference type="NCBI Taxonomy" id="1768907"/>
    <lineage>
        <taxon>Bacteria</taxon>
        <taxon>Pseudomonadati</taxon>
        <taxon>Pseudomonadota</taxon>
        <taxon>Gammaproteobacteria</taxon>
        <taxon>Pseudomonadales</taxon>
        <taxon>Pseudohongiellaceae</taxon>
        <taxon>Pseudohongiella</taxon>
    </lineage>
</organism>
<dbReference type="Proteomes" id="UP000627715">
    <property type="component" value="Unassembled WGS sequence"/>
</dbReference>
<protein>
    <recommendedName>
        <fullName evidence="3">Phosphotyrosine protein phosphatase</fullName>
    </recommendedName>
</protein>
<proteinExistence type="predicted"/>
<reference evidence="1" key="1">
    <citation type="journal article" date="2014" name="Int. J. Syst. Evol. Microbiol.">
        <title>Complete genome sequence of Corynebacterium casei LMG S-19264T (=DSM 44701T), isolated from a smear-ripened cheese.</title>
        <authorList>
            <consortium name="US DOE Joint Genome Institute (JGI-PGF)"/>
            <person name="Walter F."/>
            <person name="Albersmeier A."/>
            <person name="Kalinowski J."/>
            <person name="Ruckert C."/>
        </authorList>
    </citation>
    <scope>NUCLEOTIDE SEQUENCE</scope>
    <source>
        <strain evidence="1">CGMCC 1.15425</strain>
    </source>
</reference>
<accession>A0A917GVK8</accession>